<protein>
    <submittedName>
        <fullName evidence="1">Uncharacterized protein</fullName>
    </submittedName>
</protein>
<feature type="non-terminal residue" evidence="1">
    <location>
        <position position="37"/>
    </location>
</feature>
<proteinExistence type="predicted"/>
<name>A0A392U351_9FABA</name>
<organism evidence="1 2">
    <name type="scientific">Trifolium medium</name>
    <dbReference type="NCBI Taxonomy" id="97028"/>
    <lineage>
        <taxon>Eukaryota</taxon>
        <taxon>Viridiplantae</taxon>
        <taxon>Streptophyta</taxon>
        <taxon>Embryophyta</taxon>
        <taxon>Tracheophyta</taxon>
        <taxon>Spermatophyta</taxon>
        <taxon>Magnoliopsida</taxon>
        <taxon>eudicotyledons</taxon>
        <taxon>Gunneridae</taxon>
        <taxon>Pentapetalae</taxon>
        <taxon>rosids</taxon>
        <taxon>fabids</taxon>
        <taxon>Fabales</taxon>
        <taxon>Fabaceae</taxon>
        <taxon>Papilionoideae</taxon>
        <taxon>50 kb inversion clade</taxon>
        <taxon>NPAAA clade</taxon>
        <taxon>Hologalegina</taxon>
        <taxon>IRL clade</taxon>
        <taxon>Trifolieae</taxon>
        <taxon>Trifolium</taxon>
    </lineage>
</organism>
<dbReference type="EMBL" id="LXQA010726251">
    <property type="protein sequence ID" value="MCI67893.1"/>
    <property type="molecule type" value="Genomic_DNA"/>
</dbReference>
<comment type="caution">
    <text evidence="1">The sequence shown here is derived from an EMBL/GenBank/DDBJ whole genome shotgun (WGS) entry which is preliminary data.</text>
</comment>
<reference evidence="1 2" key="1">
    <citation type="journal article" date="2018" name="Front. Plant Sci.">
        <title>Red Clover (Trifolium pratense) and Zigzag Clover (T. medium) - A Picture of Genomic Similarities and Differences.</title>
        <authorList>
            <person name="Dluhosova J."/>
            <person name="Istvanek J."/>
            <person name="Nedelnik J."/>
            <person name="Repkova J."/>
        </authorList>
    </citation>
    <scope>NUCLEOTIDE SEQUENCE [LARGE SCALE GENOMIC DNA]</scope>
    <source>
        <strain evidence="2">cv. 10/8</strain>
        <tissue evidence="1">Leaf</tissue>
    </source>
</reference>
<dbReference type="AlphaFoldDB" id="A0A392U351"/>
<dbReference type="Proteomes" id="UP000265520">
    <property type="component" value="Unassembled WGS sequence"/>
</dbReference>
<evidence type="ECO:0000313" key="2">
    <source>
        <dbReference type="Proteomes" id="UP000265520"/>
    </source>
</evidence>
<accession>A0A392U351</accession>
<sequence length="37" mass="4260">MVVMTPRLELRSFSAEAVPTVLEVELKEVYGRRHQTS</sequence>
<keyword evidence="2" id="KW-1185">Reference proteome</keyword>
<evidence type="ECO:0000313" key="1">
    <source>
        <dbReference type="EMBL" id="MCI67893.1"/>
    </source>
</evidence>